<organism evidence="2 3">
    <name type="scientific">Pinctada imbricata</name>
    <name type="common">Atlantic pearl-oyster</name>
    <name type="synonym">Pinctada martensii</name>
    <dbReference type="NCBI Taxonomy" id="66713"/>
    <lineage>
        <taxon>Eukaryota</taxon>
        <taxon>Metazoa</taxon>
        <taxon>Spiralia</taxon>
        <taxon>Lophotrochozoa</taxon>
        <taxon>Mollusca</taxon>
        <taxon>Bivalvia</taxon>
        <taxon>Autobranchia</taxon>
        <taxon>Pteriomorphia</taxon>
        <taxon>Pterioida</taxon>
        <taxon>Pterioidea</taxon>
        <taxon>Pteriidae</taxon>
        <taxon>Pinctada</taxon>
    </lineage>
</organism>
<proteinExistence type="predicted"/>
<name>A0AA89BZR9_PINIB</name>
<evidence type="ECO:0000313" key="3">
    <source>
        <dbReference type="Proteomes" id="UP001186944"/>
    </source>
</evidence>
<keyword evidence="3" id="KW-1185">Reference proteome</keyword>
<dbReference type="PRINTS" id="PR00081">
    <property type="entry name" value="GDHRDH"/>
</dbReference>
<dbReference type="GO" id="GO:0016491">
    <property type="term" value="F:oxidoreductase activity"/>
    <property type="evidence" value="ECO:0007669"/>
    <property type="project" value="UniProtKB-KW"/>
</dbReference>
<dbReference type="SUPFAM" id="SSF51735">
    <property type="entry name" value="NAD(P)-binding Rossmann-fold domains"/>
    <property type="match status" value="1"/>
</dbReference>
<sequence length="229" mass="25874">MGCGLSFPKVPLSRDKVVVVTGGNTGIGYENAKWLAMMGAHVIIACRSEERALKFMKLDCASLKSTEDFISEFKAKESRLHLLILNAGISTYGLEYTEDNFESMFHVNYLSQVLLSIKLLPTMMRSGDDCRVIFISSYAHNWGEVDVETIQARQFTTENFDKMKYYGNSKLFQIEVPTLDGHLPRLYWSPYKGSTTQTNAAINPKYKGVRDVYFASCKPKTPNSKARYA</sequence>
<protein>
    <submittedName>
        <fullName evidence="2">Uncharacterized protein</fullName>
    </submittedName>
</protein>
<reference evidence="2" key="1">
    <citation type="submission" date="2019-08" db="EMBL/GenBank/DDBJ databases">
        <title>The improved chromosome-level genome for the pearl oyster Pinctada fucata martensii using PacBio sequencing and Hi-C.</title>
        <authorList>
            <person name="Zheng Z."/>
        </authorList>
    </citation>
    <scope>NUCLEOTIDE SEQUENCE</scope>
    <source>
        <strain evidence="2">ZZ-2019</strain>
        <tissue evidence="2">Adductor muscle</tissue>
    </source>
</reference>
<comment type="caution">
    <text evidence="2">The sequence shown here is derived from an EMBL/GenBank/DDBJ whole genome shotgun (WGS) entry which is preliminary data.</text>
</comment>
<dbReference type="InterPro" id="IPR036291">
    <property type="entry name" value="NAD(P)-bd_dom_sf"/>
</dbReference>
<dbReference type="AlphaFoldDB" id="A0AA89BZR9"/>
<gene>
    <name evidence="2" type="ORF">FSP39_002762</name>
</gene>
<dbReference type="PANTHER" id="PTHR43157:SF31">
    <property type="entry name" value="PHOSPHATIDYLINOSITOL-GLYCAN BIOSYNTHESIS CLASS F PROTEIN"/>
    <property type="match status" value="1"/>
</dbReference>
<dbReference type="Pfam" id="PF00106">
    <property type="entry name" value="adh_short"/>
    <property type="match status" value="1"/>
</dbReference>
<dbReference type="EMBL" id="VSWD01000007">
    <property type="protein sequence ID" value="KAK3096732.1"/>
    <property type="molecule type" value="Genomic_DNA"/>
</dbReference>
<dbReference type="InterPro" id="IPR002347">
    <property type="entry name" value="SDR_fam"/>
</dbReference>
<evidence type="ECO:0000313" key="2">
    <source>
        <dbReference type="EMBL" id="KAK3096732.1"/>
    </source>
</evidence>
<dbReference type="Proteomes" id="UP001186944">
    <property type="component" value="Unassembled WGS sequence"/>
</dbReference>
<dbReference type="PANTHER" id="PTHR43157">
    <property type="entry name" value="PHOSPHATIDYLINOSITOL-GLYCAN BIOSYNTHESIS CLASS F PROTEIN-RELATED"/>
    <property type="match status" value="1"/>
</dbReference>
<evidence type="ECO:0000256" key="1">
    <source>
        <dbReference type="ARBA" id="ARBA00023002"/>
    </source>
</evidence>
<keyword evidence="1" id="KW-0560">Oxidoreductase</keyword>
<dbReference type="Gene3D" id="3.40.50.720">
    <property type="entry name" value="NAD(P)-binding Rossmann-like Domain"/>
    <property type="match status" value="1"/>
</dbReference>
<accession>A0AA89BZR9</accession>